<dbReference type="AlphaFoldDB" id="A0A2W1K4N2"/>
<evidence type="ECO:0000313" key="12">
    <source>
        <dbReference type="Proteomes" id="UP000248857"/>
    </source>
</evidence>
<comment type="catalytic activity">
    <reaction evidence="10">
        <text>an acyl phosphate + sn-glycerol 3-phosphate = a 1-acyl-sn-glycero-3-phosphate + phosphate</text>
        <dbReference type="Rhea" id="RHEA:34075"/>
        <dbReference type="ChEBI" id="CHEBI:43474"/>
        <dbReference type="ChEBI" id="CHEBI:57597"/>
        <dbReference type="ChEBI" id="CHEBI:57970"/>
        <dbReference type="ChEBI" id="CHEBI:59918"/>
        <dbReference type="EC" id="2.3.1.275"/>
    </reaction>
</comment>
<keyword evidence="2 10" id="KW-0444">Lipid biosynthesis</keyword>
<keyword evidence="7 10" id="KW-0472">Membrane</keyword>
<keyword evidence="12" id="KW-1185">Reference proteome</keyword>
<dbReference type="PANTHER" id="PTHR30309:SF0">
    <property type="entry name" value="GLYCEROL-3-PHOSPHATE ACYLTRANSFERASE-RELATED"/>
    <property type="match status" value="1"/>
</dbReference>
<evidence type="ECO:0000256" key="5">
    <source>
        <dbReference type="ARBA" id="ARBA00022989"/>
    </source>
</evidence>
<evidence type="ECO:0000256" key="9">
    <source>
        <dbReference type="ARBA" id="ARBA00023264"/>
    </source>
</evidence>
<comment type="caution">
    <text evidence="11">The sequence shown here is derived from an EMBL/GenBank/DDBJ whole genome shotgun (WGS) entry which is preliminary data.</text>
</comment>
<dbReference type="Pfam" id="PF02660">
    <property type="entry name" value="G3P_acyltransf"/>
    <property type="match status" value="1"/>
</dbReference>
<dbReference type="RefSeq" id="WP_110984720.1">
    <property type="nucleotide sequence ID" value="NZ_CAWNWM010000002.1"/>
</dbReference>
<dbReference type="Proteomes" id="UP000248857">
    <property type="component" value="Unassembled WGS sequence"/>
</dbReference>
<gene>
    <name evidence="11" type="primary">plsY_1</name>
    <name evidence="10" type="synonym">plsY</name>
    <name evidence="11" type="ORF">C1752_00740</name>
</gene>
<feature type="transmembrane region" description="Helical" evidence="10">
    <location>
        <begin position="6"/>
        <end position="27"/>
    </location>
</feature>
<dbReference type="OrthoDB" id="9777124at2"/>
<evidence type="ECO:0000256" key="3">
    <source>
        <dbReference type="ARBA" id="ARBA00022679"/>
    </source>
</evidence>
<evidence type="ECO:0000256" key="6">
    <source>
        <dbReference type="ARBA" id="ARBA00023098"/>
    </source>
</evidence>
<dbReference type="PANTHER" id="PTHR30309">
    <property type="entry name" value="INNER MEMBRANE PROTEIN YGIH"/>
    <property type="match status" value="1"/>
</dbReference>
<feature type="transmembrane region" description="Helical" evidence="10">
    <location>
        <begin position="99"/>
        <end position="121"/>
    </location>
</feature>
<keyword evidence="3 10" id="KW-0808">Transferase</keyword>
<dbReference type="HAMAP" id="MF_01043">
    <property type="entry name" value="PlsY"/>
    <property type="match status" value="1"/>
</dbReference>
<dbReference type="GO" id="GO:0005886">
    <property type="term" value="C:plasma membrane"/>
    <property type="evidence" value="ECO:0007669"/>
    <property type="project" value="UniProtKB-SubCell"/>
</dbReference>
<keyword evidence="8 10" id="KW-0594">Phospholipid biosynthesis</keyword>
<dbReference type="GO" id="GO:0008654">
    <property type="term" value="P:phospholipid biosynthetic process"/>
    <property type="evidence" value="ECO:0007669"/>
    <property type="project" value="UniProtKB-UniRule"/>
</dbReference>
<dbReference type="EMBL" id="PQWO01000002">
    <property type="protein sequence ID" value="PZD74757.1"/>
    <property type="molecule type" value="Genomic_DNA"/>
</dbReference>
<feature type="transmembrane region" description="Helical" evidence="10">
    <location>
        <begin position="169"/>
        <end position="198"/>
    </location>
</feature>
<protein>
    <recommendedName>
        <fullName evidence="10">Glycerol-3-phosphate acyltransferase</fullName>
    </recommendedName>
    <alternativeName>
        <fullName evidence="10">Acyl-PO4 G3P acyltransferase</fullName>
    </alternativeName>
    <alternativeName>
        <fullName evidence="10">Acyl-phosphate--glycerol-3-phosphate acyltransferase</fullName>
    </alternativeName>
    <alternativeName>
        <fullName evidence="10">G3P acyltransferase</fullName>
        <shortName evidence="10">GPAT</shortName>
        <ecNumber evidence="10">2.3.1.275</ecNumber>
    </alternativeName>
    <alternativeName>
        <fullName evidence="10">Lysophosphatidic acid synthase</fullName>
        <shortName evidence="10">LPA synthase</shortName>
    </alternativeName>
</protein>
<evidence type="ECO:0000256" key="8">
    <source>
        <dbReference type="ARBA" id="ARBA00023209"/>
    </source>
</evidence>
<reference evidence="11 12" key="1">
    <citation type="journal article" date="2018" name="Sci. Rep.">
        <title>A novel species of the marine cyanobacterium Acaryochloris with a unique pigment content and lifestyle.</title>
        <authorList>
            <person name="Partensky F."/>
            <person name="Six C."/>
            <person name="Ratin M."/>
            <person name="Garczarek L."/>
            <person name="Vaulot D."/>
            <person name="Probert I."/>
            <person name="Calteau A."/>
            <person name="Gourvil P."/>
            <person name="Marie D."/>
            <person name="Grebert T."/>
            <person name="Bouchier C."/>
            <person name="Le Panse S."/>
            <person name="Gachenot M."/>
            <person name="Rodriguez F."/>
            <person name="Garrido J.L."/>
        </authorList>
    </citation>
    <scope>NUCLEOTIDE SEQUENCE [LARGE SCALE GENOMIC DNA]</scope>
    <source>
        <strain evidence="11 12">RCC1774</strain>
    </source>
</reference>
<evidence type="ECO:0000256" key="7">
    <source>
        <dbReference type="ARBA" id="ARBA00023136"/>
    </source>
</evidence>
<evidence type="ECO:0000256" key="10">
    <source>
        <dbReference type="HAMAP-Rule" id="MF_01043"/>
    </source>
</evidence>
<comment type="subunit">
    <text evidence="10">Probably interacts with PlsX.</text>
</comment>
<comment type="pathway">
    <text evidence="10">Lipid metabolism; phospholipid metabolism.</text>
</comment>
<feature type="transmembrane region" description="Helical" evidence="10">
    <location>
        <begin position="133"/>
        <end position="157"/>
    </location>
</feature>
<keyword evidence="9 10" id="KW-1208">Phospholipid metabolism</keyword>
<dbReference type="NCBIfam" id="TIGR00023">
    <property type="entry name" value="glycerol-3-phosphate 1-O-acyltransferase PlsY"/>
    <property type="match status" value="1"/>
</dbReference>
<keyword evidence="1 10" id="KW-1003">Cell membrane</keyword>
<organism evidence="11 12">
    <name type="scientific">Acaryochloris thomasi RCC1774</name>
    <dbReference type="NCBI Taxonomy" id="1764569"/>
    <lineage>
        <taxon>Bacteria</taxon>
        <taxon>Bacillati</taxon>
        <taxon>Cyanobacteriota</taxon>
        <taxon>Cyanophyceae</taxon>
        <taxon>Acaryochloridales</taxon>
        <taxon>Acaryochloridaceae</taxon>
        <taxon>Acaryochloris</taxon>
        <taxon>Acaryochloris thomasi</taxon>
    </lineage>
</organism>
<feature type="transmembrane region" description="Helical" evidence="10">
    <location>
        <begin position="59"/>
        <end position="79"/>
    </location>
</feature>
<keyword evidence="11" id="KW-0012">Acyltransferase</keyword>
<keyword evidence="5 10" id="KW-1133">Transmembrane helix</keyword>
<dbReference type="EC" id="2.3.1.275" evidence="10"/>
<sequence length="221" mass="23359">MVLWIVLNGVILIAAYFLGSFPTGFLLGKALQGIDIREHGSKSTGATNVLRTLGKGPGATVLIVDVLKGAAAIAVAQWAYTSSAGLLGYQPETVNPGAWMPWTVVLAGLAVVLGHSKSIWLKFQGGKSVATGLGLLLMLNWQVGLTMLGIFSLVLALSRMVSLSSISAVLALPILMVLFHQPIAYLCLGIVGGLYVVWRHWANIERILAGTEPRLGQKSTA</sequence>
<dbReference type="GO" id="GO:0043772">
    <property type="term" value="F:acyl-phosphate glycerol-3-phosphate acyltransferase activity"/>
    <property type="evidence" value="ECO:0007669"/>
    <property type="project" value="UniProtKB-UniRule"/>
</dbReference>
<evidence type="ECO:0000256" key="1">
    <source>
        <dbReference type="ARBA" id="ARBA00022475"/>
    </source>
</evidence>
<dbReference type="InterPro" id="IPR003811">
    <property type="entry name" value="G3P_acylTferase_PlsY"/>
</dbReference>
<evidence type="ECO:0000313" key="11">
    <source>
        <dbReference type="EMBL" id="PZD74757.1"/>
    </source>
</evidence>
<keyword evidence="4 10" id="KW-0812">Transmembrane</keyword>
<proteinExistence type="inferred from homology"/>
<name>A0A2W1K4N2_9CYAN</name>
<evidence type="ECO:0000256" key="2">
    <source>
        <dbReference type="ARBA" id="ARBA00022516"/>
    </source>
</evidence>
<dbReference type="UniPathway" id="UPA00085"/>
<keyword evidence="6 10" id="KW-0443">Lipid metabolism</keyword>
<comment type="similarity">
    <text evidence="10">Belongs to the PlsY family.</text>
</comment>
<comment type="subcellular location">
    <subcellularLocation>
        <location evidence="10">Cell membrane</location>
        <topology evidence="10">Multi-pass membrane protein</topology>
    </subcellularLocation>
</comment>
<evidence type="ECO:0000256" key="4">
    <source>
        <dbReference type="ARBA" id="ARBA00022692"/>
    </source>
</evidence>
<dbReference type="SMART" id="SM01207">
    <property type="entry name" value="G3P_acyltransf"/>
    <property type="match status" value="1"/>
</dbReference>
<comment type="function">
    <text evidence="10">Catalyzes the transfer of an acyl group from acyl-phosphate (acyl-PO(4)) to glycerol-3-phosphate (G3P) to form lysophosphatidic acid (LPA). This enzyme utilizes acyl-phosphate as fatty acyl donor, but not acyl-CoA or acyl-ACP.</text>
</comment>
<accession>A0A2W1K4N2</accession>